<dbReference type="EMBL" id="FMUQ01000004">
    <property type="protein sequence ID" value="SCX87485.1"/>
    <property type="molecule type" value="Genomic_DNA"/>
</dbReference>
<evidence type="ECO:0000313" key="7">
    <source>
        <dbReference type="EMBL" id="SCX87485.1"/>
    </source>
</evidence>
<dbReference type="Gene3D" id="2.40.100.10">
    <property type="entry name" value="Cyclophilin-like"/>
    <property type="match status" value="1"/>
</dbReference>
<dbReference type="InterPro" id="IPR024936">
    <property type="entry name" value="Cyclophilin-type_PPIase"/>
</dbReference>
<keyword evidence="8" id="KW-1185">Reference proteome</keyword>
<dbReference type="InterPro" id="IPR020892">
    <property type="entry name" value="Cyclophilin-type_PPIase_CS"/>
</dbReference>
<feature type="signal peptide" evidence="5">
    <location>
        <begin position="1"/>
        <end position="21"/>
    </location>
</feature>
<organism evidence="7 8">
    <name type="scientific">Basfia succiniciproducens</name>
    <dbReference type="NCBI Taxonomy" id="653940"/>
    <lineage>
        <taxon>Bacteria</taxon>
        <taxon>Pseudomonadati</taxon>
        <taxon>Pseudomonadota</taxon>
        <taxon>Gammaproteobacteria</taxon>
        <taxon>Pasteurellales</taxon>
        <taxon>Pasteurellaceae</taxon>
        <taxon>Basfia</taxon>
    </lineage>
</organism>
<evidence type="ECO:0000256" key="5">
    <source>
        <dbReference type="RuleBase" id="RU363019"/>
    </source>
</evidence>
<evidence type="ECO:0000313" key="8">
    <source>
        <dbReference type="Proteomes" id="UP000199588"/>
    </source>
</evidence>
<gene>
    <name evidence="7" type="ORF">SAMN02910354_00678</name>
</gene>
<dbReference type="InterPro" id="IPR002130">
    <property type="entry name" value="Cyclophilin-type_PPIase_dom"/>
</dbReference>
<evidence type="ECO:0000256" key="1">
    <source>
        <dbReference type="ARBA" id="ARBA00002388"/>
    </source>
</evidence>
<comment type="function">
    <text evidence="1 5">PPIases accelerate the folding of proteins. It catalyzes the cis-trans isomerization of proline imidic peptide bonds in oligopeptides.</text>
</comment>
<dbReference type="InterPro" id="IPR029000">
    <property type="entry name" value="Cyclophilin-like_dom_sf"/>
</dbReference>
<feature type="chain" id="PRO_5044965716" description="Peptidyl-prolyl cis-trans isomerase" evidence="5">
    <location>
        <begin position="22"/>
        <end position="185"/>
    </location>
</feature>
<dbReference type="InterPro" id="IPR044665">
    <property type="entry name" value="E_coli_cyclophilin_A-like"/>
</dbReference>
<dbReference type="SUPFAM" id="SSF50891">
    <property type="entry name" value="Cyclophilin-like"/>
    <property type="match status" value="1"/>
</dbReference>
<dbReference type="PROSITE" id="PS50072">
    <property type="entry name" value="CSA_PPIASE_2"/>
    <property type="match status" value="1"/>
</dbReference>
<dbReference type="PANTHER" id="PTHR43246">
    <property type="entry name" value="PEPTIDYL-PROLYL CIS-TRANS ISOMERASE CYP38, CHLOROPLASTIC"/>
    <property type="match status" value="1"/>
</dbReference>
<dbReference type="GO" id="GO:0016853">
    <property type="term" value="F:isomerase activity"/>
    <property type="evidence" value="ECO:0007669"/>
    <property type="project" value="UniProtKB-KW"/>
</dbReference>
<keyword evidence="5" id="KW-0732">Signal</keyword>
<dbReference type="PRINTS" id="PR00153">
    <property type="entry name" value="CSAPPISMRASE"/>
</dbReference>
<comment type="caution">
    <text evidence="7">The sequence shown here is derived from an EMBL/GenBank/DDBJ whole genome shotgun (WGS) entry which is preliminary data.</text>
</comment>
<proteinExistence type="inferred from homology"/>
<evidence type="ECO:0000256" key="2">
    <source>
        <dbReference type="ARBA" id="ARBA00007365"/>
    </source>
</evidence>
<comment type="similarity">
    <text evidence="2 5">Belongs to the cyclophilin-type PPIase family.</text>
</comment>
<evidence type="ECO:0000256" key="4">
    <source>
        <dbReference type="ARBA" id="ARBA00023235"/>
    </source>
</evidence>
<protein>
    <recommendedName>
        <fullName evidence="5">Peptidyl-prolyl cis-trans isomerase</fullName>
        <shortName evidence="5">PPIase</shortName>
        <ecNumber evidence="5">5.2.1.8</ecNumber>
    </recommendedName>
</protein>
<dbReference type="Pfam" id="PF00160">
    <property type="entry name" value="Pro_isomerase"/>
    <property type="match status" value="1"/>
</dbReference>
<dbReference type="PROSITE" id="PS00170">
    <property type="entry name" value="CSA_PPIASE_1"/>
    <property type="match status" value="1"/>
</dbReference>
<feature type="domain" description="PPIase cyclophilin-type" evidence="6">
    <location>
        <begin position="27"/>
        <end position="184"/>
    </location>
</feature>
<evidence type="ECO:0000256" key="3">
    <source>
        <dbReference type="ARBA" id="ARBA00023110"/>
    </source>
</evidence>
<keyword evidence="3 5" id="KW-0697">Rotamase</keyword>
<sequence length="185" mass="20610">MKKFKFLTALFALFFVFNANAKNVTLHTNYGDIKIALNEKKAPVSSKNFLDYAQTGFYDNTIFHRVIDGFMIQGGGFEPGMNQKKTNEAIRNEANNGLKNLRGTIAMARTSAPHSATAQFFINLQDNDFLNFTEESQQGWGYAVFGKVTEGMNVVDKIAKVATGRVGMHRDVPKEDVVIKSVTVE</sequence>
<reference evidence="7 8" key="1">
    <citation type="submission" date="2016-10" db="EMBL/GenBank/DDBJ databases">
        <authorList>
            <person name="Varghese N."/>
            <person name="Submissions S."/>
        </authorList>
    </citation>
    <scope>NUCLEOTIDE SEQUENCE [LARGE SCALE GENOMIC DNA]</scope>
    <source>
        <strain evidence="7 8">DSM 22022</strain>
    </source>
</reference>
<name>A0A1G5BBF5_9PAST</name>
<dbReference type="RefSeq" id="WP_011199803.1">
    <property type="nucleotide sequence ID" value="NZ_CP015031.1"/>
</dbReference>
<dbReference type="CDD" id="cd01920">
    <property type="entry name" value="cyclophilin_EcCYP_like"/>
    <property type="match status" value="1"/>
</dbReference>
<dbReference type="PIRSF" id="PIRSF001467">
    <property type="entry name" value="Peptidylpro_ismrse"/>
    <property type="match status" value="1"/>
</dbReference>
<comment type="catalytic activity">
    <reaction evidence="5">
        <text>[protein]-peptidylproline (omega=180) = [protein]-peptidylproline (omega=0)</text>
        <dbReference type="Rhea" id="RHEA:16237"/>
        <dbReference type="Rhea" id="RHEA-COMP:10747"/>
        <dbReference type="Rhea" id="RHEA-COMP:10748"/>
        <dbReference type="ChEBI" id="CHEBI:83833"/>
        <dbReference type="ChEBI" id="CHEBI:83834"/>
        <dbReference type="EC" id="5.2.1.8"/>
    </reaction>
</comment>
<dbReference type="Proteomes" id="UP000199588">
    <property type="component" value="Unassembled WGS sequence"/>
</dbReference>
<evidence type="ECO:0000259" key="6">
    <source>
        <dbReference type="PROSITE" id="PS50072"/>
    </source>
</evidence>
<dbReference type="EC" id="5.2.1.8" evidence="5"/>
<accession>A0A1G5BBF5</accession>
<keyword evidence="4 5" id="KW-0413">Isomerase</keyword>